<dbReference type="STRING" id="937777.Deipe_0466"/>
<sequence>MTTGGGTGGSAGSGTLLETLYVNVQANLGQLRSQLQLAVSSSVDASRQIAGAMAGISAAFVGVGAYAVKLAADLEQAEIAFTTLLGSGEKAKAFLKELSDFAARTPFELPGLQAAARKLLAFGFEAKQVIPMLTAIGDAVGALGGGEAEISRVTMALGQMMAKGKVSAEEMMQLAELGIPAWDMLAKAIGKSVPEAMKLAEKGAISASQAIPGILEQMNTRFAGSMEKQSKTLNGLWSTLKDNLTQTLTSIGTKIVETFDLHAVITGMTNGMQRIKEAIEGADLRRLFDEHKEKIEAVAWAVGGVLLPAVLSLAAGFAATLVTILPWIAAGLALKVAFEEAQKQTEGLQIATKDTGPTFVNMGTVLKGFVQLIQGVIQSFVAMAAHIGKSLGYMSVIAQDYLGGLARGLKALARGDFQGMVDASKDMRDSVSRNMNLLQDDLVGVWENPNKNVVGGFKTMMAGIKGEADTGVQNVVSSVSNGAETFKKIMADLTASLPAGSFKPASISTVFPKGGAAAATSQADKPETTAQRTKKIKDVLGDLRREYEAGRLTAAQYATALHLVESQNQKAANSVKRGTDAWRAYMDVVGGARRELEQLAGQAKATSDRAKAEAARRKREAEQAAREAAQAAEQAAREAEQRRRGVRDGTEAYEELGRAINRTAKAGEFSGDKRDGFLKQLRELRESMGDKGLNTDPSIKALDALIGRLVHTAAATSRLVVKQREAREFQEQLREGYDAGQTALGEVERGAIDVADAFGRLPTAQRPVKLEFEELIGLMPDTNEGLDAFVQAMMDLERAGNITKGTLDRLIGSVGELKTLLDGSIDRSLAEFGGMATDVNTGQGVFQSENEIRGIGVKGTGGAADAAKGAIAAGAAELLRAGFAKLEQSDLFDQLARLTADGLADSPLAVLIGDVLADKIKAASAASKAEAKLAGEQAAQVYGEGWTAYSSELAAAVEDTLAEVFSGTDDEQLTKALELLLDPGAFAKLGDDGRAAFMDAFNKLATEDALVLLPEETIAAFINRLVEGGDQGSDVLVKLRGALLAIGEALQGTAQDVETVSDASSDWDANLRRIDFQEWADGLHKLSDEHLQLQLEGAKSAKNVDRFNALLAEMKRRAEEAKGALGRLFEKFSPLIGAVGAFAGALGATDLQANVDGFVTLLGKGLDIAKDFASGNIIGGITKIISGLADAIMGFRKAYAEAARLQEQFRESLSGSFLNADDYGKTSVRSRGFFADFFGGGPEVVQEINKVGLAFAKTISDGFTKGIKEGLKEAIVKNDVSLFASTLKLSVGDAVLNGIIDAFMQGELLKNIIGPAIKKYTDALQTPDPNDDVAALNGVLSAADTAAALGEKFVTGLAPVRQMLVDKGFIKPPEGTESITGNRELFGRVPDLGLGSISTPTLEAFDTLGNQIVPAFGRHVDRFGEIINTPIRVVLDGGAQGSITGAFR</sequence>
<dbReference type="eggNOG" id="COG3941">
    <property type="taxonomic scope" value="Bacteria"/>
</dbReference>
<accession>K9ZYR5</accession>
<dbReference type="Pfam" id="PF20155">
    <property type="entry name" value="TMP_3"/>
    <property type="match status" value="1"/>
</dbReference>
<dbReference type="PATRIC" id="fig|937777.3.peg.472"/>
<dbReference type="RefSeq" id="WP_015234372.1">
    <property type="nucleotide sequence ID" value="NC_019793.1"/>
</dbReference>
<dbReference type="NCBIfam" id="TIGR02675">
    <property type="entry name" value="tape_meas_nterm"/>
    <property type="match status" value="1"/>
</dbReference>
<reference evidence="5" key="1">
    <citation type="submission" date="2012-03" db="EMBL/GenBank/DDBJ databases">
        <title>Complete sequence of chromosome of Deinococcus peraridilitoris DSM 19664.</title>
        <authorList>
            <person name="Lucas S."/>
            <person name="Copeland A."/>
            <person name="Lapidus A."/>
            <person name="Glavina del Rio T."/>
            <person name="Dalin E."/>
            <person name="Tice H."/>
            <person name="Bruce D."/>
            <person name="Goodwin L."/>
            <person name="Pitluck S."/>
            <person name="Peters L."/>
            <person name="Mikhailova N."/>
            <person name="Lu M."/>
            <person name="Kyrpides N."/>
            <person name="Mavromatis K."/>
            <person name="Ivanova N."/>
            <person name="Brettin T."/>
            <person name="Detter J.C."/>
            <person name="Han C."/>
            <person name="Larimer F."/>
            <person name="Land M."/>
            <person name="Hauser L."/>
            <person name="Markowitz V."/>
            <person name="Cheng J.-F."/>
            <person name="Hugenholtz P."/>
            <person name="Woyke T."/>
            <person name="Wu D."/>
            <person name="Pukall R."/>
            <person name="Steenblock K."/>
            <person name="Brambilla E."/>
            <person name="Klenk H.-P."/>
            <person name="Eisen J.A."/>
        </authorList>
    </citation>
    <scope>NUCLEOTIDE SEQUENCE [LARGE SCALE GENOMIC DNA]</scope>
    <source>
        <strain evidence="5">DSM 19664 / LMG 22246 / CIP 109416 / KR-200</strain>
    </source>
</reference>
<evidence type="ECO:0000259" key="3">
    <source>
        <dbReference type="Pfam" id="PF20155"/>
    </source>
</evidence>
<evidence type="ECO:0000256" key="2">
    <source>
        <dbReference type="SAM" id="MobiDB-lite"/>
    </source>
</evidence>
<feature type="domain" description="Tape measure protein N-terminal" evidence="3">
    <location>
        <begin position="67"/>
        <end position="251"/>
    </location>
</feature>
<name>K9ZYR5_DEIPD</name>
<dbReference type="Proteomes" id="UP000010467">
    <property type="component" value="Chromosome"/>
</dbReference>
<dbReference type="HOGENOM" id="CLU_251458_0_0_0"/>
<evidence type="ECO:0000313" key="5">
    <source>
        <dbReference type="Proteomes" id="UP000010467"/>
    </source>
</evidence>
<keyword evidence="1" id="KW-0175">Coiled coil</keyword>
<protein>
    <submittedName>
        <fullName evidence="4">Tape measure domain protein</fullName>
    </submittedName>
</protein>
<dbReference type="EMBL" id="CP003382">
    <property type="protein sequence ID" value="AFZ66062.1"/>
    <property type="molecule type" value="Genomic_DNA"/>
</dbReference>
<keyword evidence="5" id="KW-1185">Reference proteome</keyword>
<dbReference type="PANTHER" id="PTHR38812">
    <property type="entry name" value="MU-LIKE PROPHAGE FLUMU PROTEIN GP42"/>
    <property type="match status" value="1"/>
</dbReference>
<evidence type="ECO:0000256" key="1">
    <source>
        <dbReference type="SAM" id="Coils"/>
    </source>
</evidence>
<feature type="region of interest" description="Disordered" evidence="2">
    <location>
        <begin position="600"/>
        <end position="649"/>
    </location>
</feature>
<feature type="compositionally biased region" description="Basic and acidic residues" evidence="2">
    <location>
        <begin position="606"/>
        <end position="625"/>
    </location>
</feature>
<dbReference type="OrthoDB" id="74365at2"/>
<evidence type="ECO:0000313" key="4">
    <source>
        <dbReference type="EMBL" id="AFZ66062.1"/>
    </source>
</evidence>
<gene>
    <name evidence="4" type="ordered locus">Deipe_0466</name>
</gene>
<feature type="compositionally biased region" description="Basic and acidic residues" evidence="2">
    <location>
        <begin position="635"/>
        <end position="649"/>
    </location>
</feature>
<dbReference type="InterPro" id="IPR053058">
    <property type="entry name" value="Mulikevirus_tape_measure"/>
</dbReference>
<dbReference type="PANTHER" id="PTHR38812:SF2">
    <property type="entry name" value="MU-LIKE PROPHAGE FLUMU PROTEIN GP42"/>
    <property type="match status" value="1"/>
</dbReference>
<dbReference type="InterPro" id="IPR013491">
    <property type="entry name" value="Tape_meas_N"/>
</dbReference>
<proteinExistence type="predicted"/>
<dbReference type="KEGG" id="dpd:Deipe_0466"/>
<feature type="coiled-coil region" evidence="1">
    <location>
        <begin position="1104"/>
        <end position="1131"/>
    </location>
</feature>
<organism evidence="4 5">
    <name type="scientific">Deinococcus peraridilitoris (strain DSM 19664 / LMG 22246 / CIP 109416 / KR-200)</name>
    <dbReference type="NCBI Taxonomy" id="937777"/>
    <lineage>
        <taxon>Bacteria</taxon>
        <taxon>Thermotogati</taxon>
        <taxon>Deinococcota</taxon>
        <taxon>Deinococci</taxon>
        <taxon>Deinococcales</taxon>
        <taxon>Deinococcaceae</taxon>
        <taxon>Deinococcus</taxon>
    </lineage>
</organism>